<name>D4YKP1_9MICO</name>
<proteinExistence type="predicted"/>
<protein>
    <submittedName>
        <fullName evidence="1">Uncharacterized protein</fullName>
    </submittedName>
</protein>
<accession>D4YKP1</accession>
<dbReference type="Proteomes" id="UP000005714">
    <property type="component" value="Unassembled WGS sequence"/>
</dbReference>
<gene>
    <name evidence="1" type="ORF">HMPREF0183_0501</name>
</gene>
<comment type="caution">
    <text evidence="1">The sequence shown here is derived from an EMBL/GenBank/DDBJ whole genome shotgun (WGS) entry which is preliminary data.</text>
</comment>
<evidence type="ECO:0000313" key="1">
    <source>
        <dbReference type="EMBL" id="EFG48244.1"/>
    </source>
</evidence>
<sequence>MCLLVVKFGATTNSATRIGLRKLVAADKEETEHVAMLCTLRSRFIAMTPCEMLSIAHHSC</sequence>
<dbReference type="AlphaFoldDB" id="D4YKP1"/>
<keyword evidence="2" id="KW-1185">Reference proteome</keyword>
<reference evidence="1 2" key="1">
    <citation type="submission" date="2010-04" db="EMBL/GenBank/DDBJ databases">
        <authorList>
            <person name="Qin X."/>
            <person name="Bachman B."/>
            <person name="Battles P."/>
            <person name="Bell A."/>
            <person name="Bess C."/>
            <person name="Bickham C."/>
            <person name="Chaboub L."/>
            <person name="Chen D."/>
            <person name="Coyle M."/>
            <person name="Deiros D.R."/>
            <person name="Dinh H."/>
            <person name="Forbes L."/>
            <person name="Fowler G."/>
            <person name="Francisco L."/>
            <person name="Fu Q."/>
            <person name="Gubbala S."/>
            <person name="Hale W."/>
            <person name="Han Y."/>
            <person name="Hemphill L."/>
            <person name="Highlander S.K."/>
            <person name="Hirani K."/>
            <person name="Hogues M."/>
            <person name="Jackson L."/>
            <person name="Jakkamsetti A."/>
            <person name="Javaid M."/>
            <person name="Jiang H."/>
            <person name="Korchina V."/>
            <person name="Kovar C."/>
            <person name="Lara F."/>
            <person name="Lee S."/>
            <person name="Mata R."/>
            <person name="Mathew T."/>
            <person name="Moen C."/>
            <person name="Morales K."/>
            <person name="Munidasa M."/>
            <person name="Nazareth L."/>
            <person name="Ngo R."/>
            <person name="Nguyen L."/>
            <person name="Okwuonu G."/>
            <person name="Ongeri F."/>
            <person name="Patil S."/>
            <person name="Petrosino J."/>
            <person name="Pham C."/>
            <person name="Pham P."/>
            <person name="Pu L.-L."/>
            <person name="Puazo M."/>
            <person name="Raj R."/>
            <person name="Reid J."/>
            <person name="Rouhana J."/>
            <person name="Saada N."/>
            <person name="Shang Y."/>
            <person name="Simmons D."/>
            <person name="Thornton R."/>
            <person name="Warren J."/>
            <person name="Weissenberger G."/>
            <person name="Zhang J."/>
            <person name="Zhang L."/>
            <person name="Zhou C."/>
            <person name="Zhu D."/>
            <person name="Muzny D."/>
            <person name="Worley K."/>
            <person name="Gibbs R."/>
        </authorList>
    </citation>
    <scope>NUCLEOTIDE SEQUENCE [LARGE SCALE GENOMIC DNA]</scope>
    <source>
        <strain evidence="1 2">ATCC 49030</strain>
    </source>
</reference>
<organism evidence="1 2">
    <name type="scientific">Brevibacterium mcbrellneri ATCC 49030</name>
    <dbReference type="NCBI Taxonomy" id="585530"/>
    <lineage>
        <taxon>Bacteria</taxon>
        <taxon>Bacillati</taxon>
        <taxon>Actinomycetota</taxon>
        <taxon>Actinomycetes</taxon>
        <taxon>Micrococcales</taxon>
        <taxon>Brevibacteriaceae</taxon>
        <taxon>Brevibacterium</taxon>
    </lineage>
</organism>
<dbReference type="STRING" id="585530.HMPREF0183_0501"/>
<evidence type="ECO:0000313" key="2">
    <source>
        <dbReference type="Proteomes" id="UP000005714"/>
    </source>
</evidence>
<dbReference type="EMBL" id="ADNU01000016">
    <property type="protein sequence ID" value="EFG48244.1"/>
    <property type="molecule type" value="Genomic_DNA"/>
</dbReference>